<dbReference type="InterPro" id="IPR036390">
    <property type="entry name" value="WH_DNA-bd_sf"/>
</dbReference>
<accession>A0A0N9I4E2</accession>
<proteinExistence type="predicted"/>
<evidence type="ECO:0000256" key="2">
    <source>
        <dbReference type="ARBA" id="ARBA00023125"/>
    </source>
</evidence>
<name>A0A0N9I4E2_9PSEU</name>
<keyword evidence="2" id="KW-0238">DNA-binding</keyword>
<dbReference type="SUPFAM" id="SSF46785">
    <property type="entry name" value="Winged helix' DNA-binding domain"/>
    <property type="match status" value="1"/>
</dbReference>
<dbReference type="GO" id="GO:0005829">
    <property type="term" value="C:cytosol"/>
    <property type="evidence" value="ECO:0007669"/>
    <property type="project" value="TreeGrafter"/>
</dbReference>
<dbReference type="InterPro" id="IPR000485">
    <property type="entry name" value="AsnC-type_HTH_dom"/>
</dbReference>
<dbReference type="InterPro" id="IPR036388">
    <property type="entry name" value="WH-like_DNA-bd_sf"/>
</dbReference>
<keyword evidence="3" id="KW-0804">Transcription</keyword>
<keyword evidence="1" id="KW-0805">Transcription regulation</keyword>
<dbReference type="PANTHER" id="PTHR30154">
    <property type="entry name" value="LEUCINE-RESPONSIVE REGULATORY PROTEIN"/>
    <property type="match status" value="1"/>
</dbReference>
<evidence type="ECO:0000313" key="6">
    <source>
        <dbReference type="Proteomes" id="UP000063699"/>
    </source>
</evidence>
<reference evidence="5 6" key="1">
    <citation type="submission" date="2015-07" db="EMBL/GenBank/DDBJ databases">
        <title>Genome sequencing of Kibdelosporangium phytohabitans.</title>
        <authorList>
            <person name="Qin S."/>
            <person name="Xing K."/>
        </authorList>
    </citation>
    <scope>NUCLEOTIDE SEQUENCE [LARGE SCALE GENOMIC DNA]</scope>
    <source>
        <strain evidence="5 6">KLBMP1111</strain>
    </source>
</reference>
<dbReference type="Pfam" id="PF01037">
    <property type="entry name" value="AsnC_trans_reg"/>
    <property type="match status" value="1"/>
</dbReference>
<dbReference type="Gene3D" id="3.30.70.920">
    <property type="match status" value="1"/>
</dbReference>
<dbReference type="PROSITE" id="PS50956">
    <property type="entry name" value="HTH_ASNC_2"/>
    <property type="match status" value="1"/>
</dbReference>
<protein>
    <submittedName>
        <fullName evidence="5">AsnC family transcriptional regulator</fullName>
    </submittedName>
</protein>
<gene>
    <name evidence="5" type="ORF">AOZ06_48695</name>
</gene>
<dbReference type="SUPFAM" id="SSF54909">
    <property type="entry name" value="Dimeric alpha+beta barrel"/>
    <property type="match status" value="1"/>
</dbReference>
<dbReference type="RefSeq" id="WP_054295590.1">
    <property type="nucleotide sequence ID" value="NZ_CP012752.1"/>
</dbReference>
<dbReference type="PRINTS" id="PR00033">
    <property type="entry name" value="HTHASNC"/>
</dbReference>
<dbReference type="AlphaFoldDB" id="A0A0N9I4E2"/>
<dbReference type="SMART" id="SM00344">
    <property type="entry name" value="HTH_ASNC"/>
    <property type="match status" value="1"/>
</dbReference>
<organism evidence="5 6">
    <name type="scientific">Kibdelosporangium phytohabitans</name>
    <dbReference type="NCBI Taxonomy" id="860235"/>
    <lineage>
        <taxon>Bacteria</taxon>
        <taxon>Bacillati</taxon>
        <taxon>Actinomycetota</taxon>
        <taxon>Actinomycetes</taxon>
        <taxon>Pseudonocardiales</taxon>
        <taxon>Pseudonocardiaceae</taxon>
        <taxon>Kibdelosporangium</taxon>
    </lineage>
</organism>
<dbReference type="OrthoDB" id="8590699at2"/>
<dbReference type="InterPro" id="IPR019887">
    <property type="entry name" value="Tscrpt_reg_AsnC/Lrp_C"/>
</dbReference>
<evidence type="ECO:0000259" key="4">
    <source>
        <dbReference type="PROSITE" id="PS50956"/>
    </source>
</evidence>
<dbReference type="Gene3D" id="1.10.10.10">
    <property type="entry name" value="Winged helix-like DNA-binding domain superfamily/Winged helix DNA-binding domain"/>
    <property type="match status" value="1"/>
</dbReference>
<dbReference type="PANTHER" id="PTHR30154:SF34">
    <property type="entry name" value="TRANSCRIPTIONAL REGULATOR AZLB"/>
    <property type="match status" value="1"/>
</dbReference>
<dbReference type="Proteomes" id="UP000063699">
    <property type="component" value="Chromosome"/>
</dbReference>
<dbReference type="Pfam" id="PF13404">
    <property type="entry name" value="HTH_AsnC-type"/>
    <property type="match status" value="1"/>
</dbReference>
<dbReference type="InterPro" id="IPR019888">
    <property type="entry name" value="Tscrpt_reg_AsnC-like"/>
</dbReference>
<evidence type="ECO:0000256" key="1">
    <source>
        <dbReference type="ARBA" id="ARBA00023015"/>
    </source>
</evidence>
<dbReference type="KEGG" id="kphy:AOZ06_48695"/>
<dbReference type="GO" id="GO:0043565">
    <property type="term" value="F:sequence-specific DNA binding"/>
    <property type="evidence" value="ECO:0007669"/>
    <property type="project" value="InterPro"/>
</dbReference>
<keyword evidence="6" id="KW-1185">Reference proteome</keyword>
<dbReference type="STRING" id="860235.AOZ06_48695"/>
<evidence type="ECO:0000256" key="3">
    <source>
        <dbReference type="ARBA" id="ARBA00023163"/>
    </source>
</evidence>
<dbReference type="EMBL" id="CP012752">
    <property type="protein sequence ID" value="ALG13704.1"/>
    <property type="molecule type" value="Genomic_DNA"/>
</dbReference>
<dbReference type="GO" id="GO:0043200">
    <property type="term" value="P:response to amino acid"/>
    <property type="evidence" value="ECO:0007669"/>
    <property type="project" value="TreeGrafter"/>
</dbReference>
<dbReference type="InterPro" id="IPR011008">
    <property type="entry name" value="Dimeric_a/b-barrel"/>
</dbReference>
<feature type="domain" description="HTH asnC-type" evidence="4">
    <location>
        <begin position="3"/>
        <end position="64"/>
    </location>
</feature>
<sequence length="151" mass="17063">MTLDGIDRHLLTLLQRDSTQTLHDLGERVGLSPSAVQRRITRYRKEGLIARQVEVLDQERVGGMLALVLVTIDRESVEHHAEIRDRMLAAPNVQQCYAIAGEWDYAVVLACDSTAHCRDLVRGMFLADPNVRRFDTMPVFDLVKVGLELPL</sequence>
<evidence type="ECO:0000313" key="5">
    <source>
        <dbReference type="EMBL" id="ALG13704.1"/>
    </source>
</evidence>